<evidence type="ECO:0000256" key="2">
    <source>
        <dbReference type="ARBA" id="ARBA00022581"/>
    </source>
</evidence>
<dbReference type="Proteomes" id="UP000680903">
    <property type="component" value="Segment"/>
</dbReference>
<dbReference type="GO" id="GO:0044423">
    <property type="term" value="C:virion component"/>
    <property type="evidence" value="ECO:0007669"/>
    <property type="project" value="UniProtKB-KW"/>
</dbReference>
<accession>A0A8S5L4C7</accession>
<dbReference type="GO" id="GO:0039666">
    <property type="term" value="P:virion attachment to host cell pilus"/>
    <property type="evidence" value="ECO:0007669"/>
    <property type="project" value="UniProtKB-KW"/>
</dbReference>
<gene>
    <name evidence="8" type="primary">SRR6960509_2_1</name>
</gene>
<comment type="subcellular location">
    <subcellularLocation>
        <location evidence="1">Virion</location>
    </subcellularLocation>
</comment>
<dbReference type="RefSeq" id="YP_010768726.1">
    <property type="nucleotide sequence ID" value="NC_073775.1"/>
</dbReference>
<comment type="similarity">
    <text evidence="7">Belongs to the Leviviricetes maturation protein family.</text>
</comment>
<keyword evidence="4" id="KW-0946">Virion</keyword>
<dbReference type="GeneID" id="80396905"/>
<name>A0A8S5L4C7_9VIRU</name>
<keyword evidence="5" id="KW-1175">Viral attachment to host cell pilus</keyword>
<evidence type="ECO:0000256" key="4">
    <source>
        <dbReference type="ARBA" id="ARBA00022844"/>
    </source>
</evidence>
<proteinExistence type="inferred from homology"/>
<sequence length="445" mass="49887">MTYTKNTEVTRTFQSFNTLIHSTGVSMASTPKTFSWVDSKTGEKLPRWKQLVKNGASATTAFDGVKYDIKATRGRCFKKVLMTNSKPPPPLFLGERHLDGYLCLPAQMPQPVAIGGPALTTARNQAIARFLTQLQQQRTQMDGLTLMGELRESISMIRNSSRKLAQMIPKHVEIQAKWVRKYMGKTKISPHTGLPIPDHDSVKRLKRKPDLWKEFRKGLYDNYLTFAFGAKPLLHDVQDAAETLARFSYDSHHTEIKGYGKGIESISKTREVQFPAGEISALFTREVAVTMEVILRGGYRTQVSAPFGSARRLRDLLGFTPEQFVPSVWELLPFSFLVDYFFNVQEILQYAFTDISDLTWLNETIISTRRDKGNLDTEAASGLVGGTLGSYEASARIVKRRIQSSFPVVKPEIKIPQLGSLKWLNIAALVGAGAMNRRPGLGSMF</sequence>
<protein>
    <submittedName>
        <fullName evidence="8">Maturation protein</fullName>
    </submittedName>
</protein>
<keyword evidence="9" id="KW-1185">Reference proteome</keyword>
<keyword evidence="2" id="KW-0945">Host-virus interaction</keyword>
<evidence type="ECO:0000256" key="5">
    <source>
        <dbReference type="ARBA" id="ARBA00023104"/>
    </source>
</evidence>
<dbReference type="InterPro" id="IPR005563">
    <property type="entry name" value="A_protein"/>
</dbReference>
<dbReference type="EMBL" id="BK014140">
    <property type="protein sequence ID" value="DAD52558.1"/>
    <property type="molecule type" value="Genomic_RNA"/>
</dbReference>
<evidence type="ECO:0000256" key="1">
    <source>
        <dbReference type="ARBA" id="ARBA00004328"/>
    </source>
</evidence>
<dbReference type="Pfam" id="PF03863">
    <property type="entry name" value="Phage_mat-A"/>
    <property type="match status" value="1"/>
</dbReference>
<evidence type="ECO:0000313" key="9">
    <source>
        <dbReference type="Proteomes" id="UP000680903"/>
    </source>
</evidence>
<evidence type="ECO:0000256" key="3">
    <source>
        <dbReference type="ARBA" id="ARBA00022804"/>
    </source>
</evidence>
<evidence type="ECO:0000256" key="7">
    <source>
        <dbReference type="ARBA" id="ARBA00035110"/>
    </source>
</evidence>
<evidence type="ECO:0000313" key="8">
    <source>
        <dbReference type="EMBL" id="DAD52558.1"/>
    </source>
</evidence>
<keyword evidence="3" id="KW-1161">Viral attachment to host cell</keyword>
<reference evidence="8" key="1">
    <citation type="submission" date="2020-09" db="EMBL/GenBank/DDBJ databases">
        <title>Leviviricetes taxonomy.</title>
        <authorList>
            <person name="Stockdale S.R."/>
            <person name="Callanan J."/>
            <person name="Adriaenssens E.M."/>
            <person name="Kuhn J.H."/>
            <person name="Rumnieks J."/>
            <person name="Shkoporov A."/>
            <person name="Draper L.A."/>
            <person name="Ross P."/>
            <person name="Hill C."/>
        </authorList>
    </citation>
    <scope>NUCLEOTIDE SEQUENCE</scope>
</reference>
<evidence type="ECO:0000256" key="6">
    <source>
        <dbReference type="ARBA" id="ARBA00023296"/>
    </source>
</evidence>
<organism evidence="8 9">
    <name type="scientific">ssRNA phage SRR6960509_2</name>
    <dbReference type="NCBI Taxonomy" id="2786529"/>
    <lineage>
        <taxon>Viruses</taxon>
        <taxon>Riboviria</taxon>
        <taxon>Orthornavirae</taxon>
        <taxon>Lenarviricota</taxon>
        <taxon>Leviviricetes</taxon>
        <taxon>Norzivirales</taxon>
        <taxon>Atkinsviridae</taxon>
        <taxon>Diydovirus</taxon>
        <taxon>Diydovirus borborovicinum</taxon>
    </lineage>
</organism>
<dbReference type="KEGG" id="vg:80396905"/>
<keyword evidence="6" id="KW-1160">Virus entry into host cell</keyword>